<dbReference type="SUPFAM" id="SSF52540">
    <property type="entry name" value="P-loop containing nucleoside triphosphate hydrolases"/>
    <property type="match status" value="1"/>
</dbReference>
<reference evidence="2 3" key="1">
    <citation type="journal article" date="2013" name="PLoS ONE">
        <title>Cultivation and Complete Genome Sequencing of Gloeobacter kilaueensis sp. nov., from a Lava Cave in Kilauea Caldera, Hawai'i.</title>
        <authorList>
            <person name="Saw J.H."/>
            <person name="Schatz M."/>
            <person name="Brown M.V."/>
            <person name="Kunkel D.D."/>
            <person name="Foster J.S."/>
            <person name="Shick H."/>
            <person name="Christensen S."/>
            <person name="Hou S."/>
            <person name="Wan X."/>
            <person name="Donachie S.P."/>
        </authorList>
    </citation>
    <scope>NUCLEOTIDE SEQUENCE [LARGE SCALE GENOMIC DNA]</scope>
    <source>
        <strain evidence="3">JS</strain>
    </source>
</reference>
<dbReference type="PIRSF" id="PIRSF029347">
    <property type="entry name" value="RecF"/>
    <property type="match status" value="1"/>
</dbReference>
<dbReference type="AlphaFoldDB" id="U5QPG5"/>
<dbReference type="KEGG" id="glj:GKIL_3253"/>
<dbReference type="InterPro" id="IPR027417">
    <property type="entry name" value="P-loop_NTPase"/>
</dbReference>
<dbReference type="HOGENOM" id="CLU_035814_3_1_3"/>
<feature type="domain" description="ATPase AAA-type core" evidence="1">
    <location>
        <begin position="25"/>
        <end position="385"/>
    </location>
</feature>
<sequence>MLYKIEALNYRCLHYVSQTLAPFQILVGPNASGKSTFLDVVALLGDFVRSGLDDSLLLDFDIRKGRASKFSELIFNQLTDYFDVAIEFYIPENLLQKEASAKSAFSYDLARYEVSFGRRETGELEIRAEQLWLIDSQRDQQRRQSGSSRQYSILFPAEPEAPKTIINSAKTRPGWRPVVRKVQTSGNDYFKSESSDWNIMFRVGTRRAALSGLPDDAARFPVAIWVRDQLLEGVRLLALNSVSMRRPVSPSRSRDFSVEGANLPLVIQDLEKQDPLAYGDWVAHVQTILPDIDQILIRERKEDNHLYLAIQYKNISDPVPSWLVSDGTLRLLALTLLAYLPSQSDVFLIEEPENGVHPKAIEGVFQSLSSVYKGQTLVATHSPMFLGLATPQQLLCFAKNPSGAISIVTGDQHPALKNWKEQLDLSTLFAAGVLG</sequence>
<dbReference type="EMBL" id="CP003587">
    <property type="protein sequence ID" value="AGY59499.1"/>
    <property type="molecule type" value="Genomic_DNA"/>
</dbReference>
<evidence type="ECO:0000313" key="2">
    <source>
        <dbReference type="EMBL" id="AGY59499.1"/>
    </source>
</evidence>
<accession>U5QPG5</accession>
<dbReference type="Proteomes" id="UP000017396">
    <property type="component" value="Chromosome"/>
</dbReference>
<dbReference type="InterPro" id="IPR014555">
    <property type="entry name" value="RecF-like"/>
</dbReference>
<protein>
    <submittedName>
        <fullName evidence="2">ATPase</fullName>
    </submittedName>
</protein>
<evidence type="ECO:0000313" key="3">
    <source>
        <dbReference type="Proteomes" id="UP000017396"/>
    </source>
</evidence>
<dbReference type="PANTHER" id="PTHR40396">
    <property type="entry name" value="ATPASE-LIKE PROTEIN"/>
    <property type="match status" value="1"/>
</dbReference>
<dbReference type="InterPro" id="IPR003959">
    <property type="entry name" value="ATPase_AAA_core"/>
</dbReference>
<dbReference type="STRING" id="1183438.GKIL_3253"/>
<dbReference type="Pfam" id="PF13304">
    <property type="entry name" value="AAA_21"/>
    <property type="match status" value="1"/>
</dbReference>
<dbReference type="NCBIfam" id="NF047739">
    <property type="entry name" value="antiphage_MADS3"/>
    <property type="match status" value="1"/>
</dbReference>
<evidence type="ECO:0000259" key="1">
    <source>
        <dbReference type="Pfam" id="PF13304"/>
    </source>
</evidence>
<dbReference type="RefSeq" id="WP_023174781.1">
    <property type="nucleotide sequence ID" value="NC_022600.1"/>
</dbReference>
<gene>
    <name evidence="2" type="ORF">GKIL_3253</name>
</gene>
<dbReference type="GO" id="GO:0005524">
    <property type="term" value="F:ATP binding"/>
    <property type="evidence" value="ECO:0007669"/>
    <property type="project" value="InterPro"/>
</dbReference>
<keyword evidence="3" id="KW-1185">Reference proteome</keyword>
<organism evidence="2 3">
    <name type="scientific">Gloeobacter kilaueensis (strain ATCC BAA-2537 / CCAP 1431/1 / ULC 316 / JS1)</name>
    <dbReference type="NCBI Taxonomy" id="1183438"/>
    <lineage>
        <taxon>Bacteria</taxon>
        <taxon>Bacillati</taxon>
        <taxon>Cyanobacteriota</taxon>
        <taxon>Cyanophyceae</taxon>
        <taxon>Gloeobacterales</taxon>
        <taxon>Gloeobacteraceae</taxon>
        <taxon>Gloeobacter</taxon>
    </lineage>
</organism>
<dbReference type="PANTHER" id="PTHR40396:SF1">
    <property type="entry name" value="ATPASE AAA-TYPE CORE DOMAIN-CONTAINING PROTEIN"/>
    <property type="match status" value="1"/>
</dbReference>
<proteinExistence type="predicted"/>
<dbReference type="Gene3D" id="3.40.50.300">
    <property type="entry name" value="P-loop containing nucleotide triphosphate hydrolases"/>
    <property type="match status" value="2"/>
</dbReference>
<dbReference type="OrthoDB" id="9815944at2"/>
<name>U5QPG5_GLOK1</name>
<dbReference type="PATRIC" id="fig|1183438.3.peg.3199"/>
<dbReference type="GO" id="GO:0016887">
    <property type="term" value="F:ATP hydrolysis activity"/>
    <property type="evidence" value="ECO:0007669"/>
    <property type="project" value="InterPro"/>
</dbReference>
<dbReference type="eggNOG" id="COG4637">
    <property type="taxonomic scope" value="Bacteria"/>
</dbReference>